<sequence length="96" mass="9851">MGAAGNGPTITARAMTPQLLVTGRGFLPGSEVTIRMIGPDGTSTFVQQDADRSGALAIGIPAPTPHGSLCISATDSLPDPDDETGVRWTNTDTVAW</sequence>
<evidence type="ECO:0000313" key="3">
    <source>
        <dbReference type="Proteomes" id="UP001519535"/>
    </source>
</evidence>
<protein>
    <recommendedName>
        <fullName evidence="4">Bacterial Ig domain-containing protein</fullName>
    </recommendedName>
</protein>
<dbReference type="Proteomes" id="UP001519535">
    <property type="component" value="Unassembled WGS sequence"/>
</dbReference>
<evidence type="ECO:0000313" key="2">
    <source>
        <dbReference type="EMBL" id="MBS9535428.1"/>
    </source>
</evidence>
<reference evidence="2 3" key="1">
    <citation type="submission" date="2021-05" db="EMBL/GenBank/DDBJ databases">
        <title>Mycobacterium acidophilum sp. nov., an extremely acid-tolerant member of the genus Mycobacterium.</title>
        <authorList>
            <person name="Xia J."/>
        </authorList>
    </citation>
    <scope>NUCLEOTIDE SEQUENCE [LARGE SCALE GENOMIC DNA]</scope>
    <source>
        <strain evidence="2 3">M1</strain>
    </source>
</reference>
<comment type="caution">
    <text evidence="2">The sequence shown here is derived from an EMBL/GenBank/DDBJ whole genome shotgun (WGS) entry which is preliminary data.</text>
</comment>
<feature type="region of interest" description="Disordered" evidence="1">
    <location>
        <begin position="75"/>
        <end position="96"/>
    </location>
</feature>
<accession>A0ABS5RM91</accession>
<evidence type="ECO:0008006" key="4">
    <source>
        <dbReference type="Google" id="ProtNLM"/>
    </source>
</evidence>
<evidence type="ECO:0000256" key="1">
    <source>
        <dbReference type="SAM" id="MobiDB-lite"/>
    </source>
</evidence>
<keyword evidence="3" id="KW-1185">Reference proteome</keyword>
<feature type="compositionally biased region" description="Polar residues" evidence="1">
    <location>
        <begin position="87"/>
        <end position="96"/>
    </location>
</feature>
<name>A0ABS5RM91_9MYCO</name>
<proteinExistence type="predicted"/>
<gene>
    <name evidence="2" type="ORF">KIH27_17730</name>
</gene>
<organism evidence="2 3">
    <name type="scientific">Mycolicibacter acidiphilus</name>
    <dbReference type="NCBI Taxonomy" id="2835306"/>
    <lineage>
        <taxon>Bacteria</taxon>
        <taxon>Bacillati</taxon>
        <taxon>Actinomycetota</taxon>
        <taxon>Actinomycetes</taxon>
        <taxon>Mycobacteriales</taxon>
        <taxon>Mycobacteriaceae</taxon>
        <taxon>Mycolicibacter</taxon>
    </lineage>
</organism>
<dbReference type="EMBL" id="JAHCLR010000043">
    <property type="protein sequence ID" value="MBS9535428.1"/>
    <property type="molecule type" value="Genomic_DNA"/>
</dbReference>